<evidence type="ECO:0000313" key="1">
    <source>
        <dbReference type="EMBL" id="OYR69022.1"/>
    </source>
</evidence>
<gene>
    <name evidence="1" type="ORF">DJ78_12230</name>
</gene>
<reference evidence="1 2" key="1">
    <citation type="journal article" date="2014" name="Front. Microbiol.">
        <title>Population and genomic analysis of the genus Halorubrum.</title>
        <authorList>
            <person name="Fullmer M.S."/>
            <person name="Soucy S.M."/>
            <person name="Swithers K.S."/>
            <person name="Makkay A.M."/>
            <person name="Wheeler R."/>
            <person name="Ventosa A."/>
            <person name="Gogarten J.P."/>
            <person name="Papke R.T."/>
        </authorList>
    </citation>
    <scope>NUCLEOTIDE SEQUENCE [LARGE SCALE GENOMIC DNA]</scope>
    <source>
        <strain evidence="1 2">G37</strain>
    </source>
</reference>
<proteinExistence type="predicted"/>
<sequence>MEPTAQTLARTYSDRVYTDPWEKVVDYRRVLDYAARNPNAGRTRVGNALDLLPSRVRGWLNSSVPDPARAVNTAAEQGWLDPDPSGEIAKALITLLAHVIAGGSISTETFVPAVATGRRVDVDEIRGAFTQLNVETTIRNAEVDGRATEVVPSKDASVLGRCLVAMGAPHGGKTRLDRLPPVVRDVPPAVRRSFVQTYLKHRALEQPNKATLQIKENRPEAYFEELQQLIRESANNGNVTRNGNMITISAEAARDLGVA</sequence>
<protein>
    <submittedName>
        <fullName evidence="1">Uncharacterized protein</fullName>
    </submittedName>
</protein>
<dbReference type="Proteomes" id="UP000216758">
    <property type="component" value="Unassembled WGS sequence"/>
</dbReference>
<dbReference type="OrthoDB" id="200049at2157"/>
<evidence type="ECO:0000313" key="2">
    <source>
        <dbReference type="Proteomes" id="UP000216758"/>
    </source>
</evidence>
<dbReference type="AlphaFoldDB" id="A0A256JKV6"/>
<name>A0A256JKV6_HALEZ</name>
<dbReference type="EMBL" id="NHPB01000082">
    <property type="protein sequence ID" value="OYR69022.1"/>
    <property type="molecule type" value="Genomic_DNA"/>
</dbReference>
<organism evidence="1 2">
    <name type="scientific">Halorubrum ezzemoulense</name>
    <name type="common">Halorubrum chaoviator</name>
    <dbReference type="NCBI Taxonomy" id="337243"/>
    <lineage>
        <taxon>Archaea</taxon>
        <taxon>Methanobacteriati</taxon>
        <taxon>Methanobacteriota</taxon>
        <taxon>Stenosarchaea group</taxon>
        <taxon>Halobacteria</taxon>
        <taxon>Halobacteriales</taxon>
        <taxon>Haloferacaceae</taxon>
        <taxon>Halorubrum</taxon>
    </lineage>
</organism>
<accession>A0A256JKV6</accession>
<comment type="caution">
    <text evidence="1">The sequence shown here is derived from an EMBL/GenBank/DDBJ whole genome shotgun (WGS) entry which is preliminary data.</text>
</comment>
<dbReference type="RefSeq" id="WP_094583290.1">
    <property type="nucleotide sequence ID" value="NZ_NHPB01000082.1"/>
</dbReference>